<dbReference type="PANTHER" id="PTHR24148">
    <property type="entry name" value="ANKYRIN REPEAT DOMAIN-CONTAINING PROTEIN 39 HOMOLOG-RELATED"/>
    <property type="match status" value="1"/>
</dbReference>
<dbReference type="InterPro" id="IPR010730">
    <property type="entry name" value="HET"/>
</dbReference>
<evidence type="ECO:0000313" key="2">
    <source>
        <dbReference type="EMBL" id="PMD46928.1"/>
    </source>
</evidence>
<reference evidence="2 3" key="1">
    <citation type="submission" date="2016-04" db="EMBL/GenBank/DDBJ databases">
        <title>A degradative enzymes factory behind the ericoid mycorrhizal symbiosis.</title>
        <authorList>
            <consortium name="DOE Joint Genome Institute"/>
            <person name="Martino E."/>
            <person name="Morin E."/>
            <person name="Grelet G."/>
            <person name="Kuo A."/>
            <person name="Kohler A."/>
            <person name="Daghino S."/>
            <person name="Barry K."/>
            <person name="Choi C."/>
            <person name="Cichocki N."/>
            <person name="Clum A."/>
            <person name="Copeland A."/>
            <person name="Hainaut M."/>
            <person name="Haridas S."/>
            <person name="Labutti K."/>
            <person name="Lindquist E."/>
            <person name="Lipzen A."/>
            <person name="Khouja H.-R."/>
            <person name="Murat C."/>
            <person name="Ohm R."/>
            <person name="Olson A."/>
            <person name="Spatafora J."/>
            <person name="Veneault-Fourrey C."/>
            <person name="Henrissat B."/>
            <person name="Grigoriev I."/>
            <person name="Martin F."/>
            <person name="Perotto S."/>
        </authorList>
    </citation>
    <scope>NUCLEOTIDE SEQUENCE [LARGE SCALE GENOMIC DNA]</scope>
    <source>
        <strain evidence="2 3">F</strain>
    </source>
</reference>
<dbReference type="EMBL" id="KZ613939">
    <property type="protein sequence ID" value="PMD46928.1"/>
    <property type="molecule type" value="Genomic_DNA"/>
</dbReference>
<dbReference type="Pfam" id="PF06985">
    <property type="entry name" value="HET"/>
    <property type="match status" value="1"/>
</dbReference>
<organism evidence="2 3">
    <name type="scientific">Hyaloscypha variabilis (strain UAMH 11265 / GT02V1 / F)</name>
    <name type="common">Meliniomyces variabilis</name>
    <dbReference type="NCBI Taxonomy" id="1149755"/>
    <lineage>
        <taxon>Eukaryota</taxon>
        <taxon>Fungi</taxon>
        <taxon>Dikarya</taxon>
        <taxon>Ascomycota</taxon>
        <taxon>Pezizomycotina</taxon>
        <taxon>Leotiomycetes</taxon>
        <taxon>Helotiales</taxon>
        <taxon>Hyaloscyphaceae</taxon>
        <taxon>Hyaloscypha</taxon>
        <taxon>Hyaloscypha variabilis</taxon>
    </lineage>
</organism>
<evidence type="ECO:0000259" key="1">
    <source>
        <dbReference type="Pfam" id="PF06985"/>
    </source>
</evidence>
<feature type="domain" description="Heterokaryon incompatibility" evidence="1">
    <location>
        <begin position="7"/>
        <end position="80"/>
    </location>
</feature>
<dbReference type="OrthoDB" id="194358at2759"/>
<gene>
    <name evidence="2" type="ORF">L207DRAFT_382867</name>
</gene>
<evidence type="ECO:0000313" key="3">
    <source>
        <dbReference type="Proteomes" id="UP000235786"/>
    </source>
</evidence>
<name>A0A2J6S844_HYAVF</name>
<feature type="non-terminal residue" evidence="2">
    <location>
        <position position="81"/>
    </location>
</feature>
<protein>
    <recommendedName>
        <fullName evidence="1">Heterokaryon incompatibility domain-containing protein</fullName>
    </recommendedName>
</protein>
<dbReference type="InterPro" id="IPR052895">
    <property type="entry name" value="HetReg/Transcr_Mod"/>
</dbReference>
<sequence length="81" mass="9334">VWEASGVSRRILCDGISRNITPNLHDALPRLRLNSEAPRLNLWIDSLYIDQTSNEERPYQVTLMTQIHSQAEMVTVWLGEN</sequence>
<feature type="non-terminal residue" evidence="2">
    <location>
        <position position="1"/>
    </location>
</feature>
<proteinExistence type="predicted"/>
<dbReference type="Proteomes" id="UP000235786">
    <property type="component" value="Unassembled WGS sequence"/>
</dbReference>
<dbReference type="AlphaFoldDB" id="A0A2J6S844"/>
<dbReference type="PANTHER" id="PTHR24148:SF77">
    <property type="entry name" value="HETEROKARYON INCOMPATIBILITY DOMAIN-CONTAINING PROTEIN"/>
    <property type="match status" value="1"/>
</dbReference>
<keyword evidence="3" id="KW-1185">Reference proteome</keyword>
<accession>A0A2J6S844</accession>